<name>F3QQ38_9BACT</name>
<gene>
    <name evidence="1" type="ORF">HMPREF9442_00275</name>
</gene>
<organism evidence="1 2">
    <name type="scientific">Paraprevotella xylaniphila YIT 11841</name>
    <dbReference type="NCBI Taxonomy" id="762982"/>
    <lineage>
        <taxon>Bacteria</taxon>
        <taxon>Pseudomonadati</taxon>
        <taxon>Bacteroidota</taxon>
        <taxon>Bacteroidia</taxon>
        <taxon>Bacteroidales</taxon>
        <taxon>Prevotellaceae</taxon>
        <taxon>Paraprevotella</taxon>
    </lineage>
</organism>
<accession>F3QQ38</accession>
<dbReference type="Proteomes" id="UP000005546">
    <property type="component" value="Unassembled WGS sequence"/>
</dbReference>
<evidence type="ECO:0000313" key="2">
    <source>
        <dbReference type="Proteomes" id="UP000005546"/>
    </source>
</evidence>
<dbReference type="EMBL" id="AFBR01000008">
    <property type="protein sequence ID" value="EGG57329.1"/>
    <property type="molecule type" value="Genomic_DNA"/>
</dbReference>
<keyword evidence="2" id="KW-1185">Reference proteome</keyword>
<dbReference type="STRING" id="762982.HMPREF9442_00275"/>
<sequence>MRDGRFFVENPESCNVLVYRSVTFSLDSFFILRRLKNHSA</sequence>
<evidence type="ECO:0000313" key="1">
    <source>
        <dbReference type="EMBL" id="EGG57329.1"/>
    </source>
</evidence>
<reference evidence="1 2" key="1">
    <citation type="submission" date="2011-02" db="EMBL/GenBank/DDBJ databases">
        <authorList>
            <person name="Weinstock G."/>
            <person name="Sodergren E."/>
            <person name="Clifton S."/>
            <person name="Fulton L."/>
            <person name="Fulton B."/>
            <person name="Courtney L."/>
            <person name="Fronick C."/>
            <person name="Harrison M."/>
            <person name="Strong C."/>
            <person name="Farmer C."/>
            <person name="Delahaunty K."/>
            <person name="Markovic C."/>
            <person name="Hall O."/>
            <person name="Minx P."/>
            <person name="Tomlinson C."/>
            <person name="Mitreva M."/>
            <person name="Hou S."/>
            <person name="Chen J."/>
            <person name="Wollam A."/>
            <person name="Pepin K.H."/>
            <person name="Johnson M."/>
            <person name="Bhonagiri V."/>
            <person name="Zhang X."/>
            <person name="Suruliraj S."/>
            <person name="Warren W."/>
            <person name="Chinwalla A."/>
            <person name="Mardis E.R."/>
            <person name="Wilson R.K."/>
        </authorList>
    </citation>
    <scope>NUCLEOTIDE SEQUENCE [LARGE SCALE GENOMIC DNA]</scope>
    <source>
        <strain evidence="1 2">YIT 11841</strain>
    </source>
</reference>
<comment type="caution">
    <text evidence="1">The sequence shown here is derived from an EMBL/GenBank/DDBJ whole genome shotgun (WGS) entry which is preliminary data.</text>
</comment>
<protein>
    <submittedName>
        <fullName evidence="1">Uncharacterized protein</fullName>
    </submittedName>
</protein>
<dbReference type="HOGENOM" id="CLU_3293815_0_0_10"/>
<proteinExistence type="predicted"/>
<dbReference type="AlphaFoldDB" id="F3QQ38"/>